<dbReference type="PANTHER" id="PTHR46986">
    <property type="entry name" value="ENDORIBONUCLEASE YBEY, CHLOROPLASTIC"/>
    <property type="match status" value="1"/>
</dbReference>
<dbReference type="NCBIfam" id="TIGR00043">
    <property type="entry name" value="rRNA maturation RNase YbeY"/>
    <property type="match status" value="1"/>
</dbReference>
<evidence type="ECO:0000256" key="7">
    <source>
        <dbReference type="ARBA" id="ARBA00022833"/>
    </source>
</evidence>
<keyword evidence="6" id="KW-0378">Hydrolase</keyword>
<organism evidence="8 9">
    <name type="scientific">Glomus cerebriforme</name>
    <dbReference type="NCBI Taxonomy" id="658196"/>
    <lineage>
        <taxon>Eukaryota</taxon>
        <taxon>Fungi</taxon>
        <taxon>Fungi incertae sedis</taxon>
        <taxon>Mucoromycota</taxon>
        <taxon>Glomeromycotina</taxon>
        <taxon>Glomeromycetes</taxon>
        <taxon>Glomerales</taxon>
        <taxon>Glomeraceae</taxon>
        <taxon>Glomus</taxon>
    </lineage>
</organism>
<evidence type="ECO:0000256" key="2">
    <source>
        <dbReference type="ARBA" id="ARBA00010875"/>
    </source>
</evidence>
<protein>
    <recommendedName>
        <fullName evidence="10">rRNA maturation factor</fullName>
    </recommendedName>
</protein>
<keyword evidence="3" id="KW-0540">Nuclease</keyword>
<dbReference type="GO" id="GO:0004222">
    <property type="term" value="F:metalloendopeptidase activity"/>
    <property type="evidence" value="ECO:0007669"/>
    <property type="project" value="InterPro"/>
</dbReference>
<dbReference type="EMBL" id="QKYT01000263">
    <property type="protein sequence ID" value="RIA88423.1"/>
    <property type="molecule type" value="Genomic_DNA"/>
</dbReference>
<reference evidence="8 9" key="1">
    <citation type="submission" date="2018-06" db="EMBL/GenBank/DDBJ databases">
        <title>Comparative genomics reveals the genomic features of Rhizophagus irregularis, R. cerebriforme, R. diaphanum and Gigaspora rosea, and their symbiotic lifestyle signature.</title>
        <authorList>
            <person name="Morin E."/>
            <person name="San Clemente H."/>
            <person name="Chen E.C.H."/>
            <person name="De La Providencia I."/>
            <person name="Hainaut M."/>
            <person name="Kuo A."/>
            <person name="Kohler A."/>
            <person name="Murat C."/>
            <person name="Tang N."/>
            <person name="Roy S."/>
            <person name="Loubradou J."/>
            <person name="Henrissat B."/>
            <person name="Grigoriev I.V."/>
            <person name="Corradi N."/>
            <person name="Roux C."/>
            <person name="Martin F.M."/>
        </authorList>
    </citation>
    <scope>NUCLEOTIDE SEQUENCE [LARGE SCALE GENOMIC DNA]</scope>
    <source>
        <strain evidence="8 9">DAOM 227022</strain>
    </source>
</reference>
<sequence>PYVINWCKEHEEVVEKRLPVLYTHGICHLIGYDHENDEEYEKMNKKEQEILKKFWEWKKKCDDNDNESDSECESDDENEV</sequence>
<evidence type="ECO:0000256" key="6">
    <source>
        <dbReference type="ARBA" id="ARBA00022801"/>
    </source>
</evidence>
<dbReference type="PROSITE" id="PS01306">
    <property type="entry name" value="UPF0054"/>
    <property type="match status" value="1"/>
</dbReference>
<dbReference type="GO" id="GO:0046872">
    <property type="term" value="F:metal ion binding"/>
    <property type="evidence" value="ECO:0007669"/>
    <property type="project" value="UniProtKB-KW"/>
</dbReference>
<comment type="similarity">
    <text evidence="2">Belongs to the endoribonuclease YbeY family.</text>
</comment>
<dbReference type="GO" id="GO:0004519">
    <property type="term" value="F:endonuclease activity"/>
    <property type="evidence" value="ECO:0007669"/>
    <property type="project" value="UniProtKB-KW"/>
</dbReference>
<keyword evidence="7" id="KW-0862">Zinc</keyword>
<keyword evidence="5" id="KW-0255">Endonuclease</keyword>
<dbReference type="InterPro" id="IPR023091">
    <property type="entry name" value="MetalPrtase_cat_dom_sf_prd"/>
</dbReference>
<dbReference type="STRING" id="658196.A0A397SQL6"/>
<dbReference type="AlphaFoldDB" id="A0A397SQL6"/>
<accession>A0A397SQL6</accession>
<dbReference type="OrthoDB" id="27226at2759"/>
<name>A0A397SQL6_9GLOM</name>
<evidence type="ECO:0000256" key="5">
    <source>
        <dbReference type="ARBA" id="ARBA00022759"/>
    </source>
</evidence>
<keyword evidence="9" id="KW-1185">Reference proteome</keyword>
<dbReference type="GO" id="GO:0006364">
    <property type="term" value="P:rRNA processing"/>
    <property type="evidence" value="ECO:0007669"/>
    <property type="project" value="InterPro"/>
</dbReference>
<keyword evidence="4" id="KW-0479">Metal-binding</keyword>
<dbReference type="InterPro" id="IPR002036">
    <property type="entry name" value="YbeY"/>
</dbReference>
<proteinExistence type="inferred from homology"/>
<evidence type="ECO:0000256" key="1">
    <source>
        <dbReference type="ARBA" id="ARBA00001947"/>
    </source>
</evidence>
<gene>
    <name evidence="8" type="ORF">C1645_826344</name>
</gene>
<evidence type="ECO:0000313" key="9">
    <source>
        <dbReference type="Proteomes" id="UP000265703"/>
    </source>
</evidence>
<dbReference type="Gene3D" id="3.40.390.30">
    <property type="entry name" value="Metalloproteases ('zincins'), catalytic domain"/>
    <property type="match status" value="1"/>
</dbReference>
<evidence type="ECO:0000256" key="3">
    <source>
        <dbReference type="ARBA" id="ARBA00022722"/>
    </source>
</evidence>
<dbReference type="Pfam" id="PF02130">
    <property type="entry name" value="YbeY"/>
    <property type="match status" value="1"/>
</dbReference>
<dbReference type="SUPFAM" id="SSF55486">
    <property type="entry name" value="Metalloproteases ('zincins'), catalytic domain"/>
    <property type="match status" value="1"/>
</dbReference>
<dbReference type="Proteomes" id="UP000265703">
    <property type="component" value="Unassembled WGS sequence"/>
</dbReference>
<comment type="caution">
    <text evidence="8">The sequence shown here is derived from an EMBL/GenBank/DDBJ whole genome shotgun (WGS) entry which is preliminary data.</text>
</comment>
<dbReference type="InterPro" id="IPR020549">
    <property type="entry name" value="YbeY_CS"/>
</dbReference>
<evidence type="ECO:0000313" key="8">
    <source>
        <dbReference type="EMBL" id="RIA88423.1"/>
    </source>
</evidence>
<evidence type="ECO:0008006" key="10">
    <source>
        <dbReference type="Google" id="ProtNLM"/>
    </source>
</evidence>
<feature type="non-terminal residue" evidence="8">
    <location>
        <position position="1"/>
    </location>
</feature>
<dbReference type="PANTHER" id="PTHR46986:SF1">
    <property type="entry name" value="ENDORIBONUCLEASE YBEY, CHLOROPLASTIC"/>
    <property type="match status" value="1"/>
</dbReference>
<comment type="cofactor">
    <cofactor evidence="1">
        <name>Zn(2+)</name>
        <dbReference type="ChEBI" id="CHEBI:29105"/>
    </cofactor>
</comment>
<evidence type="ECO:0000256" key="4">
    <source>
        <dbReference type="ARBA" id="ARBA00022723"/>
    </source>
</evidence>